<dbReference type="NCBIfam" id="NF033154">
    <property type="entry name" value="endonuc_SmrA"/>
    <property type="match status" value="1"/>
</dbReference>
<dbReference type="Pfam" id="PF01713">
    <property type="entry name" value="Smr"/>
    <property type="match status" value="1"/>
</dbReference>
<dbReference type="PROSITE" id="PS50828">
    <property type="entry name" value="SMR"/>
    <property type="match status" value="1"/>
</dbReference>
<evidence type="ECO:0000256" key="1">
    <source>
        <dbReference type="SAM" id="MobiDB-lite"/>
    </source>
</evidence>
<dbReference type="SMART" id="SM00463">
    <property type="entry name" value="SMR"/>
    <property type="match status" value="1"/>
</dbReference>
<gene>
    <name evidence="3" type="ORF">Kalk_16005</name>
</gene>
<keyword evidence="4" id="KW-1185">Reference proteome</keyword>
<reference evidence="4" key="1">
    <citation type="submission" date="2017-08" db="EMBL/GenBank/DDBJ databases">
        <title>Direct submision.</title>
        <authorList>
            <person name="Kim S.-J."/>
            <person name="Rhee S.-K."/>
        </authorList>
    </citation>
    <scope>NUCLEOTIDE SEQUENCE [LARGE SCALE GENOMIC DNA]</scope>
    <source>
        <strain evidence="4">GI5</strain>
    </source>
</reference>
<sequence>MADLDDDALFKQELEGVKPLVQNRVSTRASGQGPASAGPTEAQLARREAAASELKRDENLLTTEYVEMVGPHDILEYKRDGVQEGVYRKLRLGKYSVDAVLDLHRKTVEQSRQEVFGFIKDCTRLGLRTVMILHGKGDRSQQPALLKSYVNKWLPNLPQVMAFHSAQRQHGGAGAVYILLRKNEEQKQANRERHLRGR</sequence>
<dbReference type="InterPro" id="IPR002625">
    <property type="entry name" value="Smr_dom"/>
</dbReference>
<dbReference type="RefSeq" id="WP_101895213.1">
    <property type="nucleotide sequence ID" value="NZ_CP022684.1"/>
</dbReference>
<dbReference type="PANTHER" id="PTHR35562">
    <property type="entry name" value="DNA ENDONUCLEASE SMRA-RELATED"/>
    <property type="match status" value="1"/>
</dbReference>
<keyword evidence="3" id="KW-0378">Hydrolase</keyword>
<feature type="domain" description="Smr" evidence="2">
    <location>
        <begin position="101"/>
        <end position="181"/>
    </location>
</feature>
<keyword evidence="3" id="KW-0540">Nuclease</keyword>
<evidence type="ECO:0000313" key="4">
    <source>
        <dbReference type="Proteomes" id="UP000235116"/>
    </source>
</evidence>
<evidence type="ECO:0000313" key="3">
    <source>
        <dbReference type="EMBL" id="AUM13838.1"/>
    </source>
</evidence>
<dbReference type="EMBL" id="CP022684">
    <property type="protein sequence ID" value="AUM13838.1"/>
    <property type="molecule type" value="Genomic_DNA"/>
</dbReference>
<dbReference type="Gene3D" id="3.30.1370.110">
    <property type="match status" value="1"/>
</dbReference>
<dbReference type="PANTHER" id="PTHR35562:SF2">
    <property type="entry name" value="DNA ENDONUCLEASE SMRA-RELATED"/>
    <property type="match status" value="1"/>
</dbReference>
<dbReference type="KEGG" id="kak:Kalk_16005"/>
<keyword evidence="3" id="KW-0255">Endonuclease</keyword>
<dbReference type="AlphaFoldDB" id="A0A2K9LNC2"/>
<dbReference type="GO" id="GO:0004520">
    <property type="term" value="F:DNA endonuclease activity"/>
    <property type="evidence" value="ECO:0007669"/>
    <property type="project" value="TreeGrafter"/>
</dbReference>
<dbReference type="InterPro" id="IPR047688">
    <property type="entry name" value="Endonuc_SmrA"/>
</dbReference>
<evidence type="ECO:0000259" key="2">
    <source>
        <dbReference type="PROSITE" id="PS50828"/>
    </source>
</evidence>
<dbReference type="OrthoDB" id="9808881at2"/>
<protein>
    <submittedName>
        <fullName evidence="3">DNA endonuclease SmrA</fullName>
    </submittedName>
</protein>
<dbReference type="SUPFAM" id="SSF160443">
    <property type="entry name" value="SMR domain-like"/>
    <property type="match status" value="1"/>
</dbReference>
<organism evidence="3 4">
    <name type="scientific">Ketobacter alkanivorans</name>
    <dbReference type="NCBI Taxonomy" id="1917421"/>
    <lineage>
        <taxon>Bacteria</taxon>
        <taxon>Pseudomonadati</taxon>
        <taxon>Pseudomonadota</taxon>
        <taxon>Gammaproteobacteria</taxon>
        <taxon>Pseudomonadales</taxon>
        <taxon>Ketobacteraceae</taxon>
        <taxon>Ketobacter</taxon>
    </lineage>
</organism>
<dbReference type="Proteomes" id="UP000235116">
    <property type="component" value="Chromosome"/>
</dbReference>
<feature type="region of interest" description="Disordered" evidence="1">
    <location>
        <begin position="21"/>
        <end position="44"/>
    </location>
</feature>
<proteinExistence type="predicted"/>
<name>A0A2K9LNC2_9GAMM</name>
<dbReference type="InterPro" id="IPR036063">
    <property type="entry name" value="Smr_dom_sf"/>
</dbReference>
<accession>A0A2K9LNC2</accession>